<sequence length="1479" mass="170137">MEHSRLLKFLVTTAQSPNMTEESPKIKFEYQNPTNVEAEVPGSQNLREVDANSDDFGDQNIDGTEIQNGGSYRIIHELTETQTGVVHGSEVTMTTVRLSSGDGQDEEMKEVTTIEERKPKTKIPKLKFRQTVEKVKAEQIKAKESEDNESLKSKINRRSKVTTLSSKPIVTKRNSALMDDEFEKIYEDLIDEHFNFDDKLLGNIEDPEKLEMKFEEMIHDYEENKVQPINIDEVRQSRIPFRRRRSEQVDIDKAISEKEANKKAKTGSSIPLLRSKSEHDRETVKVTKKLKEEDTCKEKTKHSSSIPLPRRKSGQDGDLSKTTYKKTERDGVVTETVTTTTKTTPVEQVVLEKGSMSTTTYETNDTDKQSKEESQDNEDKNTIKASVERIKTKKSIPRLIDAKYDNRKVIRTYTRTVTTEKVVSGKDKKLDDANIAENFDKYVELEPATGNTSTVEPNFKQKENIKTSTVYSLQEENILKDSVRVAIPSYDSEIETNDGDVQTVEVTKLLEWNTNIDKKVRNPKFKSQLETNESTIIKYDDRVEVSLNNKTNKVESFDKQIEVEHTKPVQRVIKDPTKTEENKSIKSAETIKKVSEVNTAIISTDTQPISYENEIVNMDINIKVKEREGSRFNKVSNLTILKGIDHEENLKSPRLLTSNNPETESNFKPSSPVDLNIKTSQNAKETKIIEVLKTPKLDKDGNPDVLPEYNIRIKRYSKEMKEIDDSLKQWERDNKADEEDLSKSVEIDRLTDTKLLKSKVDISNMDSTRNLLSRVLDREKKIETIKTKAEPIEINNNEEQGKESDSKVISSDTDKTIKTFKTSDISYSETNLKNQRTVRTTENVSQEFHGHIKTENNIETKESLLQNNQESIEELGIKGKVGKLINRIDGKKFSNNTTKKEEETPVRRSVLSKVAMFERQEPLDSIKSRKPRPESKMPKLVIKEEQVISQVHVHTPTIVEEVLKSADWDLDLNKDEDNNEVPWKIDFDKIILDRKDTNMKMYVKSNNDSMYQEQRFESVTKVDDNLDNINNESLPKVSNSISNQKKVEVASNISTLKETIVKEEDYSSVNLVHDNTSNVEIVQMRNKLKVESPIKNKSTSLNRLSFDAKDFEDKIKNQVLTDAPVIIVQPKINNNMSKSTEAIFSTQPKINSKNIEKKIDRTTSMTEKLYPEKVKANIALYESIKNDTYYKSNKNDSKVIENPSSASIFETYKNERYDKANKLEIRTTYTPQNSFNSDYASINELPTRGNTYEYESSISVDETKNNNKENNLTYGQKYGSLQFINESIDIDSIDNEPLKSEVITEMNKAVYRLTFDDSKSNEFGNEVTDNLQPLEVSNTNKSKEFITKDTKQKFDIDRYEEIGIKPINEIIHESYEVYSKSSNAGEIVTNRKFRRFKSKYDDEDDETGERMMKSLPNVESGDVKGKLRLLTRVRSVDKYEDRKELINIKEMPRKLSVLEKIALFEVIKVFIYHLHTIVQ</sequence>
<reference evidence="1 2" key="1">
    <citation type="journal article" date="2021" name="Front. Genet.">
        <title>Chromosome-Level Genome Assembly Reveals Significant Gene Expansion in the Toll and IMD Signaling Pathways of Dendrolimus kikuchii.</title>
        <authorList>
            <person name="Zhou J."/>
            <person name="Wu P."/>
            <person name="Xiong Z."/>
            <person name="Liu N."/>
            <person name="Zhao N."/>
            <person name="Ji M."/>
            <person name="Qiu Y."/>
            <person name="Yang B."/>
        </authorList>
    </citation>
    <scope>NUCLEOTIDE SEQUENCE [LARGE SCALE GENOMIC DNA]</scope>
    <source>
        <strain evidence="1">Ann1</strain>
    </source>
</reference>
<evidence type="ECO:0000313" key="1">
    <source>
        <dbReference type="EMBL" id="KAJ0169785.1"/>
    </source>
</evidence>
<organism evidence="1 2">
    <name type="scientific">Dendrolimus kikuchii</name>
    <dbReference type="NCBI Taxonomy" id="765133"/>
    <lineage>
        <taxon>Eukaryota</taxon>
        <taxon>Metazoa</taxon>
        <taxon>Ecdysozoa</taxon>
        <taxon>Arthropoda</taxon>
        <taxon>Hexapoda</taxon>
        <taxon>Insecta</taxon>
        <taxon>Pterygota</taxon>
        <taxon>Neoptera</taxon>
        <taxon>Endopterygota</taxon>
        <taxon>Lepidoptera</taxon>
        <taxon>Glossata</taxon>
        <taxon>Ditrysia</taxon>
        <taxon>Bombycoidea</taxon>
        <taxon>Lasiocampidae</taxon>
        <taxon>Dendrolimus</taxon>
    </lineage>
</organism>
<evidence type="ECO:0000313" key="2">
    <source>
        <dbReference type="Proteomes" id="UP000824533"/>
    </source>
</evidence>
<keyword evidence="2" id="KW-1185">Reference proteome</keyword>
<dbReference type="EMBL" id="CM034415">
    <property type="protein sequence ID" value="KAJ0169785.1"/>
    <property type="molecule type" value="Genomic_DNA"/>
</dbReference>
<name>A0ACC1CDV9_9NEOP</name>
<dbReference type="Proteomes" id="UP000824533">
    <property type="component" value="Linkage Group LG29"/>
</dbReference>
<comment type="caution">
    <text evidence="1">The sequence shown here is derived from an EMBL/GenBank/DDBJ whole genome shotgun (WGS) entry which is preliminary data.</text>
</comment>
<proteinExistence type="predicted"/>
<accession>A0ACC1CDV9</accession>
<gene>
    <name evidence="1" type="ORF">K1T71_014391</name>
</gene>
<protein>
    <submittedName>
        <fullName evidence="1">Uncharacterized protein</fullName>
    </submittedName>
</protein>